<accession>A0AA39V5Y7</accession>
<keyword evidence="3" id="KW-1185">Reference proteome</keyword>
<proteinExistence type="predicted"/>
<sequence length="429" mass="48425">MSHQSLMAVWSQLKRRTDLETTLRDAVGQYAARFAACGKDPLAHDSIQAFNRLINIVHVAFHLQRIYLQPRHPSDEFLLKPDVVVEILVTILTIKDDFLSTREDAYFIRESALRSVGAVLLAGLRLLTIGRTKVFLTEQLDWKSKAESIQSKLVDWPLDSGVQRFLVGEVSVILLRELVTPENAPSSRSFNALCQHHELHSGTGDALNLPHYNDGLYPLKPELKDVISEVMNCIGHHCRYWFQSFCAWYDLWSALVGASLELYSSINEAATDSSINEADTNSSINEADTDSSINEADTDVPSTSVDSILDFYSHFVQEAIPILTTCKRQFPGIWQQNTGNIIDLHHQIATDLERRKQSLRDANGFMHKIAEKLQKSIRRWTDFPEEATLDLGDMRTYVVNCPNMHPLTSMTLGQVFESMGQGPAIKVRL</sequence>
<gene>
    <name evidence="2" type="ORF">JMJ35_010158</name>
</gene>
<evidence type="ECO:0000313" key="3">
    <source>
        <dbReference type="Proteomes" id="UP001166286"/>
    </source>
</evidence>
<protein>
    <submittedName>
        <fullName evidence="2">Uncharacterized protein</fullName>
    </submittedName>
</protein>
<feature type="region of interest" description="Disordered" evidence="1">
    <location>
        <begin position="274"/>
        <end position="299"/>
    </location>
</feature>
<evidence type="ECO:0000313" key="2">
    <source>
        <dbReference type="EMBL" id="KAK0507120.1"/>
    </source>
</evidence>
<dbReference type="AlphaFoldDB" id="A0AA39V5Y7"/>
<name>A0AA39V5Y7_9LECA</name>
<comment type="caution">
    <text evidence="2">The sequence shown here is derived from an EMBL/GenBank/DDBJ whole genome shotgun (WGS) entry which is preliminary data.</text>
</comment>
<dbReference type="Proteomes" id="UP001166286">
    <property type="component" value="Unassembled WGS sequence"/>
</dbReference>
<dbReference type="EMBL" id="JAFEKC020000024">
    <property type="protein sequence ID" value="KAK0507120.1"/>
    <property type="molecule type" value="Genomic_DNA"/>
</dbReference>
<reference evidence="2" key="1">
    <citation type="submission" date="2023-03" db="EMBL/GenBank/DDBJ databases">
        <title>Complete genome of Cladonia borealis.</title>
        <authorList>
            <person name="Park H."/>
        </authorList>
    </citation>
    <scope>NUCLEOTIDE SEQUENCE</scope>
    <source>
        <strain evidence="2">ANT050790</strain>
    </source>
</reference>
<evidence type="ECO:0000256" key="1">
    <source>
        <dbReference type="SAM" id="MobiDB-lite"/>
    </source>
</evidence>
<organism evidence="2 3">
    <name type="scientific">Cladonia borealis</name>
    <dbReference type="NCBI Taxonomy" id="184061"/>
    <lineage>
        <taxon>Eukaryota</taxon>
        <taxon>Fungi</taxon>
        <taxon>Dikarya</taxon>
        <taxon>Ascomycota</taxon>
        <taxon>Pezizomycotina</taxon>
        <taxon>Lecanoromycetes</taxon>
        <taxon>OSLEUM clade</taxon>
        <taxon>Lecanoromycetidae</taxon>
        <taxon>Lecanorales</taxon>
        <taxon>Lecanorineae</taxon>
        <taxon>Cladoniaceae</taxon>
        <taxon>Cladonia</taxon>
    </lineage>
</organism>